<dbReference type="InterPro" id="IPR036390">
    <property type="entry name" value="WH_DNA-bd_sf"/>
</dbReference>
<protein>
    <recommendedName>
        <fullName evidence="5">HTH hxlR-type domain-containing protein</fullName>
    </recommendedName>
</protein>
<dbReference type="PROSITE" id="PS51118">
    <property type="entry name" value="HTH_HXLR"/>
    <property type="match status" value="1"/>
</dbReference>
<sequence>MLILRDAGFGLTRFDQFRASLGIAPNILTGRLKALSEEGLLEKRLYSERPPREEYVLTAKGRDFLPVLFVIAGWARAHVGDGPLSRVVDAETGAPVDPMVVDRATGAPIGTRPLRLERPDTGTASGQA</sequence>
<dbReference type="AlphaFoldDB" id="A0A917C5X3"/>
<feature type="domain" description="HTH hxlR-type" evidence="5">
    <location>
        <begin position="1"/>
        <end position="83"/>
    </location>
</feature>
<reference evidence="6" key="1">
    <citation type="journal article" date="2014" name="Int. J. Syst. Evol. Microbiol.">
        <title>Complete genome sequence of Corynebacterium casei LMG S-19264T (=DSM 44701T), isolated from a smear-ripened cheese.</title>
        <authorList>
            <consortium name="US DOE Joint Genome Institute (JGI-PGF)"/>
            <person name="Walter F."/>
            <person name="Albersmeier A."/>
            <person name="Kalinowski J."/>
            <person name="Ruckert C."/>
        </authorList>
    </citation>
    <scope>NUCLEOTIDE SEQUENCE</scope>
    <source>
        <strain evidence="6">CCM 7897</strain>
    </source>
</reference>
<evidence type="ECO:0000256" key="3">
    <source>
        <dbReference type="ARBA" id="ARBA00023163"/>
    </source>
</evidence>
<organism evidence="6 7">
    <name type="scientific">Azorhizobium oxalatiphilum</name>
    <dbReference type="NCBI Taxonomy" id="980631"/>
    <lineage>
        <taxon>Bacteria</taxon>
        <taxon>Pseudomonadati</taxon>
        <taxon>Pseudomonadota</taxon>
        <taxon>Alphaproteobacteria</taxon>
        <taxon>Hyphomicrobiales</taxon>
        <taxon>Xanthobacteraceae</taxon>
        <taxon>Azorhizobium</taxon>
    </lineage>
</organism>
<gene>
    <name evidence="6" type="ORF">GCM10007301_36870</name>
</gene>
<dbReference type="EMBL" id="BMCT01000005">
    <property type="protein sequence ID" value="GGF73667.1"/>
    <property type="molecule type" value="Genomic_DNA"/>
</dbReference>
<evidence type="ECO:0000256" key="2">
    <source>
        <dbReference type="ARBA" id="ARBA00023125"/>
    </source>
</evidence>
<accession>A0A917C5X3</accession>
<evidence type="ECO:0000313" key="6">
    <source>
        <dbReference type="EMBL" id="GGF73667.1"/>
    </source>
</evidence>
<comment type="caution">
    <text evidence="6">The sequence shown here is derived from an EMBL/GenBank/DDBJ whole genome shotgun (WGS) entry which is preliminary data.</text>
</comment>
<reference evidence="6" key="2">
    <citation type="submission" date="2020-09" db="EMBL/GenBank/DDBJ databases">
        <authorList>
            <person name="Sun Q."/>
            <person name="Sedlacek I."/>
        </authorList>
    </citation>
    <scope>NUCLEOTIDE SEQUENCE</scope>
    <source>
        <strain evidence="6">CCM 7897</strain>
    </source>
</reference>
<dbReference type="Gene3D" id="1.10.10.10">
    <property type="entry name" value="Winged helix-like DNA-binding domain superfamily/Winged helix DNA-binding domain"/>
    <property type="match status" value="1"/>
</dbReference>
<dbReference type="Proteomes" id="UP000606044">
    <property type="component" value="Unassembled WGS sequence"/>
</dbReference>
<dbReference type="InterPro" id="IPR036388">
    <property type="entry name" value="WH-like_DNA-bd_sf"/>
</dbReference>
<dbReference type="PANTHER" id="PTHR33204:SF17">
    <property type="entry name" value="TRANSCRIPTIONAL REGULATORY PROTEIN"/>
    <property type="match status" value="1"/>
</dbReference>
<evidence type="ECO:0000313" key="7">
    <source>
        <dbReference type="Proteomes" id="UP000606044"/>
    </source>
</evidence>
<dbReference type="SUPFAM" id="SSF46785">
    <property type="entry name" value="Winged helix' DNA-binding domain"/>
    <property type="match status" value="1"/>
</dbReference>
<name>A0A917C5X3_9HYPH</name>
<evidence type="ECO:0000259" key="5">
    <source>
        <dbReference type="PROSITE" id="PS51118"/>
    </source>
</evidence>
<feature type="region of interest" description="Disordered" evidence="4">
    <location>
        <begin position="99"/>
        <end position="128"/>
    </location>
</feature>
<keyword evidence="1" id="KW-0805">Transcription regulation</keyword>
<proteinExistence type="predicted"/>
<keyword evidence="3" id="KW-0804">Transcription</keyword>
<keyword evidence="7" id="KW-1185">Reference proteome</keyword>
<dbReference type="InterPro" id="IPR002577">
    <property type="entry name" value="HTH_HxlR"/>
</dbReference>
<evidence type="ECO:0000256" key="1">
    <source>
        <dbReference type="ARBA" id="ARBA00023015"/>
    </source>
</evidence>
<keyword evidence="2" id="KW-0238">DNA-binding</keyword>
<dbReference type="PANTHER" id="PTHR33204">
    <property type="entry name" value="TRANSCRIPTIONAL REGULATOR, MARR FAMILY"/>
    <property type="match status" value="1"/>
</dbReference>
<dbReference type="GO" id="GO:0003677">
    <property type="term" value="F:DNA binding"/>
    <property type="evidence" value="ECO:0007669"/>
    <property type="project" value="UniProtKB-KW"/>
</dbReference>
<evidence type="ECO:0000256" key="4">
    <source>
        <dbReference type="SAM" id="MobiDB-lite"/>
    </source>
</evidence>
<dbReference type="Pfam" id="PF01638">
    <property type="entry name" value="HxlR"/>
    <property type="match status" value="1"/>
</dbReference>